<dbReference type="InterPro" id="IPR032675">
    <property type="entry name" value="LRR_dom_sf"/>
</dbReference>
<reference evidence="1 2" key="1">
    <citation type="submission" date="2016-04" db="EMBL/GenBank/DDBJ databases">
        <title>The genome of Intoshia linei affirms orthonectids as highly simplified spiralians.</title>
        <authorList>
            <person name="Mikhailov K.V."/>
            <person name="Slusarev G.S."/>
            <person name="Nikitin M.A."/>
            <person name="Logacheva M.D."/>
            <person name="Penin A."/>
            <person name="Aleoshin V."/>
            <person name="Panchin Y.V."/>
        </authorList>
    </citation>
    <scope>NUCLEOTIDE SEQUENCE [LARGE SCALE GENOMIC DNA]</scope>
    <source>
        <strain evidence="1">Intl2013</strain>
        <tissue evidence="1">Whole animal</tissue>
    </source>
</reference>
<organism evidence="1 2">
    <name type="scientific">Intoshia linei</name>
    <dbReference type="NCBI Taxonomy" id="1819745"/>
    <lineage>
        <taxon>Eukaryota</taxon>
        <taxon>Metazoa</taxon>
        <taxon>Spiralia</taxon>
        <taxon>Lophotrochozoa</taxon>
        <taxon>Mesozoa</taxon>
        <taxon>Orthonectida</taxon>
        <taxon>Rhopaluridae</taxon>
        <taxon>Intoshia</taxon>
    </lineage>
</organism>
<dbReference type="Gene3D" id="3.80.10.10">
    <property type="entry name" value="Ribonuclease Inhibitor"/>
    <property type="match status" value="1"/>
</dbReference>
<name>A0A177B746_9BILA</name>
<accession>A0A177B746</accession>
<dbReference type="Proteomes" id="UP000078046">
    <property type="component" value="Unassembled WGS sequence"/>
</dbReference>
<sequence>MNDNKIDKWSEIEKISKLENLETVYMERNPIWYNKNNLKENEETPQYQVKMDQGYRRKMKLHLPNLKQLDATP</sequence>
<evidence type="ECO:0008006" key="3">
    <source>
        <dbReference type="Google" id="ProtNLM"/>
    </source>
</evidence>
<protein>
    <recommendedName>
        <fullName evidence="3">U2A'/phosphoprotein 32 family A C-terminal domain-containing protein</fullName>
    </recommendedName>
</protein>
<keyword evidence="2" id="KW-1185">Reference proteome</keyword>
<evidence type="ECO:0000313" key="1">
    <source>
        <dbReference type="EMBL" id="OAF70119.1"/>
    </source>
</evidence>
<dbReference type="AlphaFoldDB" id="A0A177B746"/>
<comment type="caution">
    <text evidence="1">The sequence shown here is derived from an EMBL/GenBank/DDBJ whole genome shotgun (WGS) entry which is preliminary data.</text>
</comment>
<feature type="non-terminal residue" evidence="1">
    <location>
        <position position="73"/>
    </location>
</feature>
<evidence type="ECO:0000313" key="2">
    <source>
        <dbReference type="Proteomes" id="UP000078046"/>
    </source>
</evidence>
<dbReference type="SUPFAM" id="SSF52058">
    <property type="entry name" value="L domain-like"/>
    <property type="match status" value="1"/>
</dbReference>
<gene>
    <name evidence="1" type="ORF">A3Q56_02131</name>
</gene>
<proteinExistence type="predicted"/>
<dbReference type="OrthoDB" id="7451790at2759"/>
<dbReference type="EMBL" id="LWCA01000186">
    <property type="protein sequence ID" value="OAF70119.1"/>
    <property type="molecule type" value="Genomic_DNA"/>
</dbReference>